<accession>A0A8T0NNF3</accession>
<sequence>MKLCCKEKWHATCRHWCGRLSSCCHLHWFHLMLPLIPMVITSSNIIYQAFPVLAMLTLSMVTTSQTMYLINFLVAFFFSRANSIISNRMHYCTAYRKSHANLYYIEQNLHNNISIKTSNRTLDAQKKQIPYLQIQIQHQKGVAEGVAAEDGWSRLPGITLGTWIRVLMRLDRDSELRNATGTCPGSSSMSAGRGSLS</sequence>
<keyword evidence="2" id="KW-0472">Membrane</keyword>
<evidence type="ECO:0000313" key="4">
    <source>
        <dbReference type="Proteomes" id="UP000823388"/>
    </source>
</evidence>
<evidence type="ECO:0000256" key="1">
    <source>
        <dbReference type="SAM" id="MobiDB-lite"/>
    </source>
</evidence>
<dbReference type="AlphaFoldDB" id="A0A8T0NNF3"/>
<evidence type="ECO:0000256" key="2">
    <source>
        <dbReference type="SAM" id="Phobius"/>
    </source>
</evidence>
<dbReference type="EMBL" id="CM029053">
    <property type="protein sequence ID" value="KAG2548706.1"/>
    <property type="molecule type" value="Genomic_DNA"/>
</dbReference>
<protein>
    <submittedName>
        <fullName evidence="3">Uncharacterized protein</fullName>
    </submittedName>
</protein>
<dbReference type="Proteomes" id="UP000823388">
    <property type="component" value="Chromosome 9K"/>
</dbReference>
<feature type="transmembrane region" description="Helical" evidence="2">
    <location>
        <begin position="28"/>
        <end position="47"/>
    </location>
</feature>
<comment type="caution">
    <text evidence="3">The sequence shown here is derived from an EMBL/GenBank/DDBJ whole genome shotgun (WGS) entry which is preliminary data.</text>
</comment>
<feature type="compositionally biased region" description="Low complexity" evidence="1">
    <location>
        <begin position="185"/>
        <end position="197"/>
    </location>
</feature>
<keyword evidence="2" id="KW-0812">Transmembrane</keyword>
<feature type="transmembrane region" description="Helical" evidence="2">
    <location>
        <begin position="53"/>
        <end position="78"/>
    </location>
</feature>
<feature type="region of interest" description="Disordered" evidence="1">
    <location>
        <begin position="178"/>
        <end position="197"/>
    </location>
</feature>
<keyword evidence="2" id="KW-1133">Transmembrane helix</keyword>
<proteinExistence type="predicted"/>
<gene>
    <name evidence="3" type="ORF">PVAP13_9KG220100</name>
</gene>
<reference evidence="3" key="1">
    <citation type="submission" date="2020-05" db="EMBL/GenBank/DDBJ databases">
        <title>WGS assembly of Panicum virgatum.</title>
        <authorList>
            <person name="Lovell J.T."/>
            <person name="Jenkins J."/>
            <person name="Shu S."/>
            <person name="Juenger T.E."/>
            <person name="Schmutz J."/>
        </authorList>
    </citation>
    <scope>NUCLEOTIDE SEQUENCE</scope>
    <source>
        <strain evidence="3">AP13</strain>
    </source>
</reference>
<name>A0A8T0NNF3_PANVG</name>
<organism evidence="3 4">
    <name type="scientific">Panicum virgatum</name>
    <name type="common">Blackwell switchgrass</name>
    <dbReference type="NCBI Taxonomy" id="38727"/>
    <lineage>
        <taxon>Eukaryota</taxon>
        <taxon>Viridiplantae</taxon>
        <taxon>Streptophyta</taxon>
        <taxon>Embryophyta</taxon>
        <taxon>Tracheophyta</taxon>
        <taxon>Spermatophyta</taxon>
        <taxon>Magnoliopsida</taxon>
        <taxon>Liliopsida</taxon>
        <taxon>Poales</taxon>
        <taxon>Poaceae</taxon>
        <taxon>PACMAD clade</taxon>
        <taxon>Panicoideae</taxon>
        <taxon>Panicodae</taxon>
        <taxon>Paniceae</taxon>
        <taxon>Panicinae</taxon>
        <taxon>Panicum</taxon>
        <taxon>Panicum sect. Hiantes</taxon>
    </lineage>
</organism>
<keyword evidence="4" id="KW-1185">Reference proteome</keyword>
<evidence type="ECO:0000313" key="3">
    <source>
        <dbReference type="EMBL" id="KAG2548706.1"/>
    </source>
</evidence>